<dbReference type="CDD" id="cd00118">
    <property type="entry name" value="LysM"/>
    <property type="match status" value="1"/>
</dbReference>
<comment type="caution">
    <text evidence="2">The sequence shown here is derived from an EMBL/GenBank/DDBJ whole genome shotgun (WGS) entry which is preliminary data.</text>
</comment>
<dbReference type="InterPro" id="IPR018392">
    <property type="entry name" value="LysM"/>
</dbReference>
<keyword evidence="3" id="KW-1185">Reference proteome</keyword>
<feature type="domain" description="LysM" evidence="1">
    <location>
        <begin position="72"/>
        <end position="122"/>
    </location>
</feature>
<gene>
    <name evidence="2" type="ORF">HMPREF0620_1021</name>
</gene>
<evidence type="ECO:0000259" key="1">
    <source>
        <dbReference type="PROSITE" id="PS51782"/>
    </source>
</evidence>
<protein>
    <submittedName>
        <fullName evidence="2">LysM domain protein</fullName>
    </submittedName>
</protein>
<reference evidence="2 3" key="1">
    <citation type="submission" date="2010-12" db="EMBL/GenBank/DDBJ databases">
        <authorList>
            <person name="Muzny D."/>
            <person name="Qin X."/>
            <person name="Buhay C."/>
            <person name="Dugan-Rocha S."/>
            <person name="Ding Y."/>
            <person name="Chen G."/>
            <person name="Hawes A."/>
            <person name="Holder M."/>
            <person name="Jhangiani S."/>
            <person name="Johnson A."/>
            <person name="Khan Z."/>
            <person name="Li Z."/>
            <person name="Liu W."/>
            <person name="Liu X."/>
            <person name="Perez L."/>
            <person name="Shen H."/>
            <person name="Wang Q."/>
            <person name="Watt J."/>
            <person name="Xi L."/>
            <person name="Xin Y."/>
            <person name="Zhou J."/>
            <person name="Deng J."/>
            <person name="Jiang H."/>
            <person name="Liu Y."/>
            <person name="Qu J."/>
            <person name="Song X.-Z."/>
            <person name="Zhang L."/>
            <person name="Villasana D."/>
            <person name="Johnson A."/>
            <person name="Liu J."/>
            <person name="Liyanage D."/>
            <person name="Lorensuhewa L."/>
            <person name="Robinson T."/>
            <person name="Song A."/>
            <person name="Song B.-B."/>
            <person name="Dinh H."/>
            <person name="Thornton R."/>
            <person name="Coyle M."/>
            <person name="Francisco L."/>
            <person name="Jackson L."/>
            <person name="Javaid M."/>
            <person name="Korchina V."/>
            <person name="Kovar C."/>
            <person name="Mata R."/>
            <person name="Mathew T."/>
            <person name="Ngo R."/>
            <person name="Nguyen L."/>
            <person name="Nguyen N."/>
            <person name="Okwuonu G."/>
            <person name="Ongeri F."/>
            <person name="Pham C."/>
            <person name="Simmons D."/>
            <person name="Wilczek-Boney K."/>
            <person name="Hale W."/>
            <person name="Jakkamsetti A."/>
            <person name="Pham P."/>
            <person name="Ruth R."/>
            <person name="San Lucas F."/>
            <person name="Warren J."/>
            <person name="Zhang J."/>
            <person name="Zhao Z."/>
            <person name="Zhou C."/>
            <person name="Zhu D."/>
            <person name="Lee S."/>
            <person name="Bess C."/>
            <person name="Blankenburg K."/>
            <person name="Forbes L."/>
            <person name="Fu Q."/>
            <person name="Gubbala S."/>
            <person name="Hirani K."/>
            <person name="Jayaseelan J.C."/>
            <person name="Lara F."/>
            <person name="Munidasa M."/>
            <person name="Palculict T."/>
            <person name="Patil S."/>
            <person name="Pu L.-L."/>
            <person name="Saada N."/>
            <person name="Tang L."/>
            <person name="Weissenberger G."/>
            <person name="Zhu Y."/>
            <person name="Hemphill L."/>
            <person name="Shang Y."/>
            <person name="Youmans B."/>
            <person name="Ayvaz T."/>
            <person name="Ross M."/>
            <person name="Santibanez J."/>
            <person name="Aqrawi P."/>
            <person name="Gross S."/>
            <person name="Joshi V."/>
            <person name="Fowler G."/>
            <person name="Nazareth L."/>
            <person name="Reid J."/>
            <person name="Worley K."/>
            <person name="Petrosino J."/>
            <person name="Highlander S."/>
            <person name="Gibbs R."/>
        </authorList>
    </citation>
    <scope>NUCLEOTIDE SEQUENCE [LARGE SCALE GENOMIC DNA]</scope>
    <source>
        <strain evidence="2 3">DSM 10105</strain>
    </source>
</reference>
<evidence type="ECO:0000313" key="2">
    <source>
        <dbReference type="EMBL" id="EFT84016.1"/>
    </source>
</evidence>
<dbReference type="Pfam" id="PF01476">
    <property type="entry name" value="LysM"/>
    <property type="match status" value="1"/>
</dbReference>
<proteinExistence type="predicted"/>
<organism evidence="2 3">
    <name type="scientific">Parascardovia denticolens DSM 10105 = JCM 12538</name>
    <dbReference type="NCBI Taxonomy" id="864564"/>
    <lineage>
        <taxon>Bacteria</taxon>
        <taxon>Bacillati</taxon>
        <taxon>Actinomycetota</taxon>
        <taxon>Actinomycetes</taxon>
        <taxon>Bifidobacteriales</taxon>
        <taxon>Bifidobacteriaceae</taxon>
        <taxon>Parascardovia</taxon>
    </lineage>
</organism>
<accession>E6JZH0</accession>
<dbReference type="eggNOG" id="COG1388">
    <property type="taxonomic scope" value="Bacteria"/>
</dbReference>
<evidence type="ECO:0000313" key="3">
    <source>
        <dbReference type="Proteomes" id="UP000004946"/>
    </source>
</evidence>
<dbReference type="AlphaFoldDB" id="E6JZH0"/>
<name>E6JZH0_PARDN</name>
<dbReference type="EMBL" id="AEON01000001">
    <property type="protein sequence ID" value="EFT84016.1"/>
    <property type="molecule type" value="Genomic_DNA"/>
</dbReference>
<dbReference type="PROSITE" id="PS51782">
    <property type="entry name" value="LYSM"/>
    <property type="match status" value="1"/>
</dbReference>
<dbReference type="HOGENOM" id="CLU_136034_2_7_11"/>
<dbReference type="PATRIC" id="fig|864564.6.peg.690"/>
<dbReference type="InterPro" id="IPR036779">
    <property type="entry name" value="LysM_dom_sf"/>
</dbReference>
<dbReference type="KEGG" id="pdo:PSDT_0624"/>
<dbReference type="Gene3D" id="3.10.350.10">
    <property type="entry name" value="LysM domain"/>
    <property type="match status" value="1"/>
</dbReference>
<dbReference type="Proteomes" id="UP000004946">
    <property type="component" value="Chromosome"/>
</dbReference>
<sequence length="131" mass="14423">MTQAYARSMNRIGGGRAATMRKSGRRHHIRVRLTPLGKGFVGLLCFGVFAGGFGLAHRAQAQPEDTRPQVVHSYVVGPGDSLWKFAQENLPEGQSVDEYMIYLAKLNHLTSTTLVTGQRIVVPESQDNLTK</sequence>
<dbReference type="SUPFAM" id="SSF54106">
    <property type="entry name" value="LysM domain"/>
    <property type="match status" value="1"/>
</dbReference>